<sequence length="199" mass="21502">MDSNGPLFELDRAQMTALLNELGDRLEARGIAASLYLVGGAAMTLAYGRDGLTPDIDALTSHAAVLDEATSMAQDHGLPEGWLNSNAAGWVPPRPEWALTPPTKPGLTIHIAPPEHVLAMKLIATRRKDRPDIRLLIREVGMEDAPPEEYADLLARVYDGEGLLPTMLGIKGADPAATRTEAIRIGEWAHQFASELHNS</sequence>
<gene>
    <name evidence="1" type="ORF">SAMN05192576_2597</name>
</gene>
<dbReference type="STRING" id="1005944.SAMN05192576_2597"/>
<dbReference type="Proteomes" id="UP000199004">
    <property type="component" value="Unassembled WGS sequence"/>
</dbReference>
<name>A0A1H0DKL4_9ACTN</name>
<keyword evidence="2" id="KW-1185">Reference proteome</keyword>
<evidence type="ECO:0000313" key="1">
    <source>
        <dbReference type="EMBL" id="SDN70633.1"/>
    </source>
</evidence>
<organism evidence="1 2">
    <name type="scientific">Nocardioides szechwanensis</name>
    <dbReference type="NCBI Taxonomy" id="1005944"/>
    <lineage>
        <taxon>Bacteria</taxon>
        <taxon>Bacillati</taxon>
        <taxon>Actinomycetota</taxon>
        <taxon>Actinomycetes</taxon>
        <taxon>Propionibacteriales</taxon>
        <taxon>Nocardioidaceae</taxon>
        <taxon>Nocardioides</taxon>
    </lineage>
</organism>
<proteinExistence type="predicted"/>
<accession>A0A1H0DKL4</accession>
<dbReference type="AlphaFoldDB" id="A0A1H0DKL4"/>
<protein>
    <recommendedName>
        <fullName evidence="3">Nucleotidyl transferase AbiEii toxin, Type IV TA system</fullName>
    </recommendedName>
</protein>
<evidence type="ECO:0008006" key="3">
    <source>
        <dbReference type="Google" id="ProtNLM"/>
    </source>
</evidence>
<dbReference type="EMBL" id="FNIC01000004">
    <property type="protein sequence ID" value="SDN70633.1"/>
    <property type="molecule type" value="Genomic_DNA"/>
</dbReference>
<reference evidence="1 2" key="1">
    <citation type="submission" date="2016-10" db="EMBL/GenBank/DDBJ databases">
        <authorList>
            <person name="de Groot N.N."/>
        </authorList>
    </citation>
    <scope>NUCLEOTIDE SEQUENCE [LARGE SCALE GENOMIC DNA]</scope>
    <source>
        <strain evidence="1 2">CGMCC 1.11147</strain>
    </source>
</reference>
<evidence type="ECO:0000313" key="2">
    <source>
        <dbReference type="Proteomes" id="UP000199004"/>
    </source>
</evidence>